<keyword evidence="2" id="KW-1185">Reference proteome</keyword>
<sequence>MQEYCKQEAAAPGGDPGLRFTLYLTNHILWITRSPWFYKILNQCRSLYGLQRTGPTTMSNNKKIQETVRLRDTTSPVYLTPGDACHAMWERIHNKDLHKDHKDLNWLRAHQALPVRAWRQRGSAVETQLPMA</sequence>
<reference evidence="1 2" key="1">
    <citation type="journal article" date="2012" name="Genome Biol.">
        <title>Sequencing three crocodilian genomes to illuminate the evolution of archosaurs and amniotes.</title>
        <authorList>
            <person name="St John J.A."/>
            <person name="Braun E.L."/>
            <person name="Isberg S.R."/>
            <person name="Miles L.G."/>
            <person name="Chong A.Y."/>
            <person name="Gongora J."/>
            <person name="Dalzell P."/>
            <person name="Moran C."/>
            <person name="Bed'hom B."/>
            <person name="Abzhanov A."/>
            <person name="Burgess S.C."/>
            <person name="Cooksey A.M."/>
            <person name="Castoe T.A."/>
            <person name="Crawford N.G."/>
            <person name="Densmore L.D."/>
            <person name="Drew J.C."/>
            <person name="Edwards S.V."/>
            <person name="Faircloth B.C."/>
            <person name="Fujita M.K."/>
            <person name="Greenwold M.J."/>
            <person name="Hoffmann F.G."/>
            <person name="Howard J.M."/>
            <person name="Iguchi T."/>
            <person name="Janes D.E."/>
            <person name="Khan S.Y."/>
            <person name="Kohno S."/>
            <person name="de Koning A.J."/>
            <person name="Lance S.L."/>
            <person name="McCarthy F.M."/>
            <person name="McCormack J.E."/>
            <person name="Merchant M.E."/>
            <person name="Peterson D.G."/>
            <person name="Pollock D.D."/>
            <person name="Pourmand N."/>
            <person name="Raney B.J."/>
            <person name="Roessler K.A."/>
            <person name="Sanford J.R."/>
            <person name="Sawyer R.H."/>
            <person name="Schmidt C.J."/>
            <person name="Triplett E.W."/>
            <person name="Tuberville T.D."/>
            <person name="Venegas-Anaya M."/>
            <person name="Howard J.T."/>
            <person name="Jarvis E.D."/>
            <person name="Guillette L.J.Jr."/>
            <person name="Glenn T.C."/>
            <person name="Green R.E."/>
            <person name="Ray D.A."/>
        </authorList>
    </citation>
    <scope>NUCLEOTIDE SEQUENCE [LARGE SCALE GENOMIC DNA]</scope>
    <source>
        <strain evidence="1">KSC_2009_1</strain>
    </source>
</reference>
<proteinExistence type="predicted"/>
<name>A0A151NNH9_ALLMI</name>
<dbReference type="Proteomes" id="UP000050525">
    <property type="component" value="Unassembled WGS sequence"/>
</dbReference>
<organism evidence="1 2">
    <name type="scientific">Alligator mississippiensis</name>
    <name type="common">American alligator</name>
    <dbReference type="NCBI Taxonomy" id="8496"/>
    <lineage>
        <taxon>Eukaryota</taxon>
        <taxon>Metazoa</taxon>
        <taxon>Chordata</taxon>
        <taxon>Craniata</taxon>
        <taxon>Vertebrata</taxon>
        <taxon>Euteleostomi</taxon>
        <taxon>Archelosauria</taxon>
        <taxon>Archosauria</taxon>
        <taxon>Crocodylia</taxon>
        <taxon>Alligatoridae</taxon>
        <taxon>Alligatorinae</taxon>
        <taxon>Alligator</taxon>
    </lineage>
</organism>
<evidence type="ECO:0000313" key="1">
    <source>
        <dbReference type="EMBL" id="KYO38381.1"/>
    </source>
</evidence>
<protein>
    <submittedName>
        <fullName evidence="1">Uncharacterized protein</fullName>
    </submittedName>
</protein>
<dbReference type="AlphaFoldDB" id="A0A151NNH9"/>
<dbReference type="EMBL" id="AKHW03002524">
    <property type="protein sequence ID" value="KYO38381.1"/>
    <property type="molecule type" value="Genomic_DNA"/>
</dbReference>
<evidence type="ECO:0000313" key="2">
    <source>
        <dbReference type="Proteomes" id="UP000050525"/>
    </source>
</evidence>
<gene>
    <name evidence="1" type="ORF">Y1Q_0015632</name>
</gene>
<accession>A0A151NNH9</accession>
<comment type="caution">
    <text evidence="1">The sequence shown here is derived from an EMBL/GenBank/DDBJ whole genome shotgun (WGS) entry which is preliminary data.</text>
</comment>